<dbReference type="EMBL" id="AMAH01000280">
    <property type="protein sequence ID" value="EJX47690.1"/>
    <property type="molecule type" value="Genomic_DNA"/>
</dbReference>
<reference evidence="1 2" key="1">
    <citation type="submission" date="2012-04" db="EMBL/GenBank/DDBJ databases">
        <authorList>
            <person name="Weinstock G."/>
            <person name="Sodergren E."/>
            <person name="Lobos E.A."/>
            <person name="Fulton L."/>
            <person name="Fulton R."/>
            <person name="Courtney L."/>
            <person name="Fronick C."/>
            <person name="O'Laughlin M."/>
            <person name="Godfrey J."/>
            <person name="Wilson R.M."/>
            <person name="Miner T."/>
            <person name="Farmer C."/>
            <person name="Delehaunty K."/>
            <person name="Cordes M."/>
            <person name="Minx P."/>
            <person name="Tomlinson C."/>
            <person name="Chen J."/>
            <person name="Wollam A."/>
            <person name="Pepin K.H."/>
            <person name="Bhonagiri V."/>
            <person name="Zhang X."/>
            <person name="Suruliraj S."/>
            <person name="Warren W."/>
            <person name="Mitreva M."/>
            <person name="Mardis E.R."/>
            <person name="Wilson R.K."/>
        </authorList>
    </citation>
    <scope>NUCLEOTIDE SEQUENCE [LARGE SCALE GENOMIC DNA]</scope>
    <source>
        <strain evidence="1 2">R496</strain>
    </source>
</reference>
<organism evidence="1 2">
    <name type="scientific">Enterococcus faecium R496</name>
    <dbReference type="NCBI Taxonomy" id="1134836"/>
    <lineage>
        <taxon>Bacteria</taxon>
        <taxon>Bacillati</taxon>
        <taxon>Bacillota</taxon>
        <taxon>Bacilli</taxon>
        <taxon>Lactobacillales</taxon>
        <taxon>Enterococcaceae</taxon>
        <taxon>Enterococcus</taxon>
    </lineage>
</organism>
<proteinExistence type="predicted"/>
<gene>
    <name evidence="1" type="ORF">HMPREF1378_03126</name>
</gene>
<accession>A0AAV3GRG7</accession>
<name>A0AAV3GRG7_ENTFC</name>
<dbReference type="AlphaFoldDB" id="A0AAV3GRG7"/>
<evidence type="ECO:0000313" key="2">
    <source>
        <dbReference type="Proteomes" id="UP000006402"/>
    </source>
</evidence>
<evidence type="ECO:0000313" key="1">
    <source>
        <dbReference type="EMBL" id="EJX47690.1"/>
    </source>
</evidence>
<comment type="caution">
    <text evidence="1">The sequence shown here is derived from an EMBL/GenBank/DDBJ whole genome shotgun (WGS) entry which is preliminary data.</text>
</comment>
<sequence length="43" mass="5079">MSLVFDFVDSIRKQFIKPPLNKKIQKSQKLIENESVFNENVIL</sequence>
<protein>
    <submittedName>
        <fullName evidence="1">Uncharacterized protein</fullName>
    </submittedName>
</protein>
<dbReference type="Proteomes" id="UP000006402">
    <property type="component" value="Unassembled WGS sequence"/>
</dbReference>